<evidence type="ECO:0000313" key="2">
    <source>
        <dbReference type="Proteomes" id="UP000324767"/>
    </source>
</evidence>
<protein>
    <submittedName>
        <fullName evidence="1">Uncharacterized protein</fullName>
    </submittedName>
</protein>
<name>A0A5M8Q1Q3_9LECA</name>
<accession>A0A5M8Q1Q3</accession>
<sequence length="368" mass="41809">MEVRHQDAVLCITLGLCGYFAARLAHQQLSAVRTAVEVTDEEKPQELINQQTENALKLDTLRQLAEGSNHDIRAAALKIITERSIQGATFDLIIRDIAGRDIERRDKALTSLTFLIASPARFSLNKRETYEALIDCLCNFLPSYQEIDWPFSEYTNIKFRTQAEKDALIALGRILPYNMSQALSAGIVSRWLAKYPFCGSSLPEALKKIEAVQQLKTWNTEDTLMCDILSMIDCAPDGRKELRKHRLVGSAIGETDDEEGDTLMIGGEDTAGLSFGSVARGRRIREESIEEQALRRRRREAMVLSERGRPLGREDIIQRDNTVSDEDVEQDLERLIEDEARREDLERAPSASEHGWWGWTRWLFRSPA</sequence>
<organism evidence="1 2">
    <name type="scientific">Lasallia pustulata</name>
    <dbReference type="NCBI Taxonomy" id="136370"/>
    <lineage>
        <taxon>Eukaryota</taxon>
        <taxon>Fungi</taxon>
        <taxon>Dikarya</taxon>
        <taxon>Ascomycota</taxon>
        <taxon>Pezizomycotina</taxon>
        <taxon>Lecanoromycetes</taxon>
        <taxon>OSLEUM clade</taxon>
        <taxon>Umbilicariomycetidae</taxon>
        <taxon>Umbilicariales</taxon>
        <taxon>Umbilicariaceae</taxon>
        <taxon>Lasallia</taxon>
    </lineage>
</organism>
<reference evidence="1 2" key="1">
    <citation type="submission" date="2019-09" db="EMBL/GenBank/DDBJ databases">
        <title>The hologenome of the rock-dwelling lichen Lasallia pustulata.</title>
        <authorList>
            <person name="Greshake Tzovaras B."/>
            <person name="Segers F."/>
            <person name="Bicker A."/>
            <person name="Dal Grande F."/>
            <person name="Otte J."/>
            <person name="Hankeln T."/>
            <person name="Schmitt I."/>
            <person name="Ebersberger I."/>
        </authorList>
    </citation>
    <scope>NUCLEOTIDE SEQUENCE [LARGE SCALE GENOMIC DNA]</scope>
    <source>
        <strain evidence="1">A1-1</strain>
    </source>
</reference>
<gene>
    <name evidence="1" type="ORF">FRX48_00843</name>
</gene>
<dbReference type="Proteomes" id="UP000324767">
    <property type="component" value="Unassembled WGS sequence"/>
</dbReference>
<proteinExistence type="predicted"/>
<dbReference type="AlphaFoldDB" id="A0A5M8Q1Q3"/>
<comment type="caution">
    <text evidence="1">The sequence shown here is derived from an EMBL/GenBank/DDBJ whole genome shotgun (WGS) entry which is preliminary data.</text>
</comment>
<evidence type="ECO:0000313" key="1">
    <source>
        <dbReference type="EMBL" id="KAA6416124.1"/>
    </source>
</evidence>
<dbReference type="OrthoDB" id="5385189at2759"/>
<dbReference type="EMBL" id="VXIT01000001">
    <property type="protein sequence ID" value="KAA6416124.1"/>
    <property type="molecule type" value="Genomic_DNA"/>
</dbReference>